<dbReference type="Proteomes" id="UP001433268">
    <property type="component" value="Unassembled WGS sequence"/>
</dbReference>
<organism evidence="1 2">
    <name type="scientific">Apiospora hydei</name>
    <dbReference type="NCBI Taxonomy" id="1337664"/>
    <lineage>
        <taxon>Eukaryota</taxon>
        <taxon>Fungi</taxon>
        <taxon>Dikarya</taxon>
        <taxon>Ascomycota</taxon>
        <taxon>Pezizomycotina</taxon>
        <taxon>Sordariomycetes</taxon>
        <taxon>Xylariomycetidae</taxon>
        <taxon>Amphisphaeriales</taxon>
        <taxon>Apiosporaceae</taxon>
        <taxon>Apiospora</taxon>
    </lineage>
</organism>
<proteinExistence type="predicted"/>
<comment type="caution">
    <text evidence="1">The sequence shown here is derived from an EMBL/GenBank/DDBJ whole genome shotgun (WGS) entry which is preliminary data.</text>
</comment>
<name>A0ABR1WX06_9PEZI</name>
<sequence length="60" mass="7426">MGFIDLFWRMLGYNTRQDEERVKIRTKTVDDNWTHVSVPKKIPEFEERWVEVRQSRKSTR</sequence>
<dbReference type="GeneID" id="92040014"/>
<dbReference type="RefSeq" id="XP_066670572.1">
    <property type="nucleotide sequence ID" value="XM_066806954.1"/>
</dbReference>
<dbReference type="EMBL" id="JAQQWN010000004">
    <property type="protein sequence ID" value="KAK8087678.1"/>
    <property type="molecule type" value="Genomic_DNA"/>
</dbReference>
<keyword evidence="2" id="KW-1185">Reference proteome</keyword>
<evidence type="ECO:0000313" key="2">
    <source>
        <dbReference type="Proteomes" id="UP001433268"/>
    </source>
</evidence>
<accession>A0ABR1WX06</accession>
<gene>
    <name evidence="1" type="ORF">PG997_002639</name>
</gene>
<protein>
    <submittedName>
        <fullName evidence="1">Uncharacterized protein</fullName>
    </submittedName>
</protein>
<evidence type="ECO:0000313" key="1">
    <source>
        <dbReference type="EMBL" id="KAK8087678.1"/>
    </source>
</evidence>
<reference evidence="1 2" key="1">
    <citation type="submission" date="2023-01" db="EMBL/GenBank/DDBJ databases">
        <title>Analysis of 21 Apiospora genomes using comparative genomics revels a genus with tremendous synthesis potential of carbohydrate active enzymes and secondary metabolites.</title>
        <authorList>
            <person name="Sorensen T."/>
        </authorList>
    </citation>
    <scope>NUCLEOTIDE SEQUENCE [LARGE SCALE GENOMIC DNA]</scope>
    <source>
        <strain evidence="1 2">CBS 114990</strain>
    </source>
</reference>